<name>A0AAD9NQ45_RIDPI</name>
<gene>
    <name evidence="1" type="ORF">NP493_534g01012</name>
</gene>
<accession>A0AAD9NQ45</accession>
<evidence type="ECO:0000313" key="1">
    <source>
        <dbReference type="EMBL" id="KAK2178642.1"/>
    </source>
</evidence>
<sequence>MRYVCSELVTGVNRLRNMSFSTVNHSGTEVVSVPMSQSSRCVVFALTTDVLQVGVKCPPSGHEHILVDWPAYDIRLTDDICPSLGRPNYRAVELQNRST</sequence>
<protein>
    <submittedName>
        <fullName evidence="1">Uncharacterized protein</fullName>
    </submittedName>
</protein>
<proteinExistence type="predicted"/>
<organism evidence="1 2">
    <name type="scientific">Ridgeia piscesae</name>
    <name type="common">Tubeworm</name>
    <dbReference type="NCBI Taxonomy" id="27915"/>
    <lineage>
        <taxon>Eukaryota</taxon>
        <taxon>Metazoa</taxon>
        <taxon>Spiralia</taxon>
        <taxon>Lophotrochozoa</taxon>
        <taxon>Annelida</taxon>
        <taxon>Polychaeta</taxon>
        <taxon>Sedentaria</taxon>
        <taxon>Canalipalpata</taxon>
        <taxon>Sabellida</taxon>
        <taxon>Siboglinidae</taxon>
        <taxon>Ridgeia</taxon>
    </lineage>
</organism>
<comment type="caution">
    <text evidence="1">The sequence shown here is derived from an EMBL/GenBank/DDBJ whole genome shotgun (WGS) entry which is preliminary data.</text>
</comment>
<reference evidence="1" key="1">
    <citation type="journal article" date="2023" name="Mol. Biol. Evol.">
        <title>Third-Generation Sequencing Reveals the Adaptive Role of the Epigenome in Three Deep-Sea Polychaetes.</title>
        <authorList>
            <person name="Perez M."/>
            <person name="Aroh O."/>
            <person name="Sun Y."/>
            <person name="Lan Y."/>
            <person name="Juniper S.K."/>
            <person name="Young C.R."/>
            <person name="Angers B."/>
            <person name="Qian P.Y."/>
        </authorList>
    </citation>
    <scope>NUCLEOTIDE SEQUENCE</scope>
    <source>
        <strain evidence="1">R07B-5</strain>
    </source>
</reference>
<dbReference type="AlphaFoldDB" id="A0AAD9NQ45"/>
<keyword evidence="2" id="KW-1185">Reference proteome</keyword>
<dbReference type="EMBL" id="JAODUO010000535">
    <property type="protein sequence ID" value="KAK2178642.1"/>
    <property type="molecule type" value="Genomic_DNA"/>
</dbReference>
<dbReference type="Proteomes" id="UP001209878">
    <property type="component" value="Unassembled WGS sequence"/>
</dbReference>
<evidence type="ECO:0000313" key="2">
    <source>
        <dbReference type="Proteomes" id="UP001209878"/>
    </source>
</evidence>